<keyword evidence="3" id="KW-0271">Exosome</keyword>
<sequence>MIESTQQNIQELINFDQFILGDYENVNIVLPGDLITSEQEYMEQNRFLIKLVYFQKMFYYFSGHGTFREQGKIYSSLVGTRIKTEQDELNMRQILSENDLACAEVHSFNQDKSINLHTRSLKYGRLENGMLVQVHNKLIKRQKHHFIQLDCGVNMIFSHNGMIWLSNVERHQIIKEEIQMQKKPYSKQERETMAYIANILKLFHDQQVQITAELLNKIYSYFKSKDISAGQLLSVQNQHLFVQFLKDEIEKKLPTEINKIVKQGDFLNN</sequence>
<dbReference type="FunCoup" id="A0A0V0R803">
    <property type="interactions" value="421"/>
</dbReference>
<dbReference type="PANTHER" id="PTHR21321:SF4">
    <property type="entry name" value="EXOSOME COMPLEX COMPONENT RRP4"/>
    <property type="match status" value="1"/>
</dbReference>
<dbReference type="EMBL" id="LDAU01000029">
    <property type="protein sequence ID" value="KRX10357.1"/>
    <property type="molecule type" value="Genomic_DNA"/>
</dbReference>
<feature type="domain" description="RRP4 S1" evidence="6">
    <location>
        <begin position="80"/>
        <end position="107"/>
    </location>
</feature>
<protein>
    <submittedName>
        <fullName evidence="7">Nucleic acid-binding, OB-fold</fullName>
    </submittedName>
</protein>
<keyword evidence="8" id="KW-1185">Reference proteome</keyword>
<evidence type="ECO:0000259" key="5">
    <source>
        <dbReference type="Pfam" id="PF15985"/>
    </source>
</evidence>
<proteinExistence type="inferred from homology"/>
<dbReference type="InterPro" id="IPR026699">
    <property type="entry name" value="Exosome_RNA_bind1/RRP40/RRP4"/>
</dbReference>
<dbReference type="AlphaFoldDB" id="A0A0V0R803"/>
<dbReference type="GO" id="GO:0071034">
    <property type="term" value="P:CUT catabolic process"/>
    <property type="evidence" value="ECO:0007669"/>
    <property type="project" value="TreeGrafter"/>
</dbReference>
<organism evidence="7 8">
    <name type="scientific">Pseudocohnilembus persalinus</name>
    <name type="common">Ciliate</name>
    <dbReference type="NCBI Taxonomy" id="266149"/>
    <lineage>
        <taxon>Eukaryota</taxon>
        <taxon>Sar</taxon>
        <taxon>Alveolata</taxon>
        <taxon>Ciliophora</taxon>
        <taxon>Intramacronucleata</taxon>
        <taxon>Oligohymenophorea</taxon>
        <taxon>Scuticociliatia</taxon>
        <taxon>Philasterida</taxon>
        <taxon>Pseudocohnilembidae</taxon>
        <taxon>Pseudocohnilembus</taxon>
    </lineage>
</organism>
<dbReference type="GO" id="GO:0000177">
    <property type="term" value="C:cytoplasmic exosome (RNase complex)"/>
    <property type="evidence" value="ECO:0007669"/>
    <property type="project" value="TreeGrafter"/>
</dbReference>
<dbReference type="GO" id="GO:0000176">
    <property type="term" value="C:nuclear exosome (RNase complex)"/>
    <property type="evidence" value="ECO:0007669"/>
    <property type="project" value="TreeGrafter"/>
</dbReference>
<evidence type="ECO:0000256" key="1">
    <source>
        <dbReference type="ARBA" id="ARBA00004123"/>
    </source>
</evidence>
<evidence type="ECO:0000256" key="4">
    <source>
        <dbReference type="ARBA" id="ARBA00022884"/>
    </source>
</evidence>
<dbReference type="Pfam" id="PF21266">
    <property type="entry name" value="S1_RRP4"/>
    <property type="match status" value="1"/>
</dbReference>
<dbReference type="PANTHER" id="PTHR21321">
    <property type="entry name" value="PNAS-3 RELATED"/>
    <property type="match status" value="1"/>
</dbReference>
<dbReference type="InterPro" id="IPR036612">
    <property type="entry name" value="KH_dom_type_1_sf"/>
</dbReference>
<dbReference type="GO" id="GO:0071038">
    <property type="term" value="P:TRAMP-dependent tRNA surveillance pathway"/>
    <property type="evidence" value="ECO:0007669"/>
    <property type="project" value="TreeGrafter"/>
</dbReference>
<accession>A0A0V0R803</accession>
<dbReference type="SUPFAM" id="SSF54791">
    <property type="entry name" value="Eukaryotic type KH-domain (KH-domain type I)"/>
    <property type="match status" value="1"/>
</dbReference>
<dbReference type="GO" id="GO:0034475">
    <property type="term" value="P:U4 snRNA 3'-end processing"/>
    <property type="evidence" value="ECO:0007669"/>
    <property type="project" value="TreeGrafter"/>
</dbReference>
<evidence type="ECO:0000313" key="7">
    <source>
        <dbReference type="EMBL" id="KRX10357.1"/>
    </source>
</evidence>
<dbReference type="OrthoDB" id="1650at2759"/>
<gene>
    <name evidence="7" type="ORF">PPERSA_00837</name>
</gene>
<dbReference type="InterPro" id="IPR004088">
    <property type="entry name" value="KH_dom_type_1"/>
</dbReference>
<comment type="subcellular location">
    <subcellularLocation>
        <location evidence="1">Nucleus</location>
    </subcellularLocation>
</comment>
<evidence type="ECO:0000313" key="8">
    <source>
        <dbReference type="Proteomes" id="UP000054937"/>
    </source>
</evidence>
<dbReference type="OMA" id="CGINIIF"/>
<dbReference type="InterPro" id="IPR012340">
    <property type="entry name" value="NA-bd_OB-fold"/>
</dbReference>
<dbReference type="CDD" id="cd22525">
    <property type="entry name" value="KH-I_Rrp4_eukar"/>
    <property type="match status" value="1"/>
</dbReference>
<comment type="caution">
    <text evidence="7">The sequence shown here is derived from an EMBL/GenBank/DDBJ whole genome shotgun (WGS) entry which is preliminary data.</text>
</comment>
<dbReference type="Gene3D" id="2.40.50.100">
    <property type="match status" value="1"/>
</dbReference>
<dbReference type="InParanoid" id="A0A0V0R803"/>
<name>A0A0V0R803_PSEPJ</name>
<dbReference type="GO" id="GO:0000467">
    <property type="term" value="P:exonucleolytic trimming to generate mature 3'-end of 5.8S rRNA from tricistronic rRNA transcript (SSU-rRNA, 5.8S rRNA, LSU-rRNA)"/>
    <property type="evidence" value="ECO:0007669"/>
    <property type="project" value="TreeGrafter"/>
</dbReference>
<evidence type="ECO:0000256" key="3">
    <source>
        <dbReference type="ARBA" id="ARBA00022835"/>
    </source>
</evidence>
<dbReference type="GO" id="GO:0071035">
    <property type="term" value="P:nuclear polyadenylation-dependent rRNA catabolic process"/>
    <property type="evidence" value="ECO:0007669"/>
    <property type="project" value="TreeGrafter"/>
</dbReference>
<dbReference type="GO" id="GO:0071051">
    <property type="term" value="P:poly(A)-dependent snoRNA 3'-end processing"/>
    <property type="evidence" value="ECO:0007669"/>
    <property type="project" value="TreeGrafter"/>
</dbReference>
<dbReference type="SUPFAM" id="SSF50249">
    <property type="entry name" value="Nucleic acid-binding proteins"/>
    <property type="match status" value="1"/>
</dbReference>
<dbReference type="GO" id="GO:0003723">
    <property type="term" value="F:RNA binding"/>
    <property type="evidence" value="ECO:0007669"/>
    <property type="project" value="UniProtKB-KW"/>
</dbReference>
<feature type="domain" description="K Homology" evidence="5">
    <location>
        <begin position="129"/>
        <end position="166"/>
    </location>
</feature>
<keyword evidence="4" id="KW-0694">RNA-binding</keyword>
<reference evidence="7 8" key="1">
    <citation type="journal article" date="2015" name="Sci. Rep.">
        <title>Genome of the facultative scuticociliatosis pathogen Pseudocohnilembus persalinus provides insight into its virulence through horizontal gene transfer.</title>
        <authorList>
            <person name="Xiong J."/>
            <person name="Wang G."/>
            <person name="Cheng J."/>
            <person name="Tian M."/>
            <person name="Pan X."/>
            <person name="Warren A."/>
            <person name="Jiang C."/>
            <person name="Yuan D."/>
            <person name="Miao W."/>
        </authorList>
    </citation>
    <scope>NUCLEOTIDE SEQUENCE [LARGE SCALE GENOMIC DNA]</scope>
    <source>
        <strain evidence="7">36N120E</strain>
    </source>
</reference>
<dbReference type="Proteomes" id="UP000054937">
    <property type="component" value="Unassembled WGS sequence"/>
</dbReference>
<comment type="similarity">
    <text evidence="2">Belongs to the RRP4 family.</text>
</comment>
<evidence type="ECO:0000256" key="2">
    <source>
        <dbReference type="ARBA" id="ARBA00009155"/>
    </source>
</evidence>
<dbReference type="Pfam" id="PF15985">
    <property type="entry name" value="KH_6"/>
    <property type="match status" value="1"/>
</dbReference>
<evidence type="ECO:0000259" key="6">
    <source>
        <dbReference type="Pfam" id="PF21266"/>
    </source>
</evidence>
<dbReference type="InterPro" id="IPR048565">
    <property type="entry name" value="S1_RRP4"/>
</dbReference>